<dbReference type="EMBL" id="JBBHLL010000935">
    <property type="protein sequence ID" value="KAK7796995.1"/>
    <property type="molecule type" value="Genomic_DNA"/>
</dbReference>
<dbReference type="SMART" id="SM00406">
    <property type="entry name" value="IGv"/>
    <property type="match status" value="1"/>
</dbReference>
<evidence type="ECO:0000313" key="3">
    <source>
        <dbReference type="Proteomes" id="UP001488838"/>
    </source>
</evidence>
<dbReference type="InterPro" id="IPR013783">
    <property type="entry name" value="Ig-like_fold"/>
</dbReference>
<dbReference type="Gene3D" id="2.60.40.10">
    <property type="entry name" value="Immunoglobulins"/>
    <property type="match status" value="1"/>
</dbReference>
<organism evidence="2 3">
    <name type="scientific">Myodes glareolus</name>
    <name type="common">Bank vole</name>
    <name type="synonym">Clethrionomys glareolus</name>
    <dbReference type="NCBI Taxonomy" id="447135"/>
    <lineage>
        <taxon>Eukaryota</taxon>
        <taxon>Metazoa</taxon>
        <taxon>Chordata</taxon>
        <taxon>Craniata</taxon>
        <taxon>Vertebrata</taxon>
        <taxon>Euteleostomi</taxon>
        <taxon>Mammalia</taxon>
        <taxon>Eutheria</taxon>
        <taxon>Euarchontoglires</taxon>
        <taxon>Glires</taxon>
        <taxon>Rodentia</taxon>
        <taxon>Myomorpha</taxon>
        <taxon>Muroidea</taxon>
        <taxon>Cricetidae</taxon>
        <taxon>Arvicolinae</taxon>
        <taxon>Myodes</taxon>
    </lineage>
</organism>
<protein>
    <recommendedName>
        <fullName evidence="1">Ig-like domain-containing protein</fullName>
    </recommendedName>
</protein>
<dbReference type="InterPro" id="IPR003599">
    <property type="entry name" value="Ig_sub"/>
</dbReference>
<dbReference type="InterPro" id="IPR013106">
    <property type="entry name" value="Ig_V-set"/>
</dbReference>
<keyword evidence="3" id="KW-1185">Reference proteome</keyword>
<feature type="domain" description="Ig-like" evidence="1">
    <location>
        <begin position="67"/>
        <end position="176"/>
    </location>
</feature>
<evidence type="ECO:0000259" key="1">
    <source>
        <dbReference type="PROSITE" id="PS50835"/>
    </source>
</evidence>
<dbReference type="FunFam" id="2.60.40.10:FF:001230">
    <property type="entry name" value="Immunoglobulin kappa variable 8-16"/>
    <property type="match status" value="1"/>
</dbReference>
<dbReference type="PROSITE" id="PS50835">
    <property type="entry name" value="IG_LIKE"/>
    <property type="match status" value="1"/>
</dbReference>
<reference evidence="2 3" key="1">
    <citation type="journal article" date="2023" name="bioRxiv">
        <title>Conserved and derived expression patterns and positive selection on dental genes reveal complex evolutionary context of ever-growing rodent molars.</title>
        <authorList>
            <person name="Calamari Z.T."/>
            <person name="Song A."/>
            <person name="Cohen E."/>
            <person name="Akter M."/>
            <person name="Roy R.D."/>
            <person name="Hallikas O."/>
            <person name="Christensen M.M."/>
            <person name="Li P."/>
            <person name="Marangoni P."/>
            <person name="Jernvall J."/>
            <person name="Klein O.D."/>
        </authorList>
    </citation>
    <scope>NUCLEOTIDE SEQUENCE [LARGE SCALE GENOMIC DNA]</scope>
    <source>
        <strain evidence="2">V071</strain>
    </source>
</reference>
<name>A0AAW0H5Q3_MYOGA</name>
<dbReference type="InterPro" id="IPR050150">
    <property type="entry name" value="IgV_Light_Chain"/>
</dbReference>
<dbReference type="InterPro" id="IPR036179">
    <property type="entry name" value="Ig-like_dom_sf"/>
</dbReference>
<dbReference type="InterPro" id="IPR007110">
    <property type="entry name" value="Ig-like_dom"/>
</dbReference>
<dbReference type="Proteomes" id="UP001488838">
    <property type="component" value="Unassembled WGS sequence"/>
</dbReference>
<dbReference type="SUPFAM" id="SSF48726">
    <property type="entry name" value="Immunoglobulin"/>
    <property type="match status" value="1"/>
</dbReference>
<gene>
    <name evidence="2" type="ORF">U0070_007344</name>
</gene>
<comment type="caution">
    <text evidence="2">The sequence shown here is derived from an EMBL/GenBank/DDBJ whole genome shotgun (WGS) entry which is preliminary data.</text>
</comment>
<evidence type="ECO:0000313" key="2">
    <source>
        <dbReference type="EMBL" id="KAK7796995.1"/>
    </source>
</evidence>
<proteinExistence type="predicted"/>
<dbReference type="AlphaFoldDB" id="A0AAW0H5Q3"/>
<sequence length="180" mass="19113">MTQSPSSLAVSVGEKITISCRVSQSLYNSDCVDIVLTQSPSSLAVSTGQKVIISCKSSHSLLAGACAGIMTTQSPSSLDVSAGEKVTISCKSSQNLFYSFTNYLSWYQQKPGQAPKLLIYYASTQYTGVPDCFTGSGSGTDITSTINSVQIEDLADYYCQQGFVTPPTVLEAPTITSLRL</sequence>
<dbReference type="Pfam" id="PF07686">
    <property type="entry name" value="V-set"/>
    <property type="match status" value="1"/>
</dbReference>
<accession>A0AAW0H5Q3</accession>
<dbReference type="SMART" id="SM00409">
    <property type="entry name" value="IG"/>
    <property type="match status" value="1"/>
</dbReference>
<dbReference type="PANTHER" id="PTHR23267">
    <property type="entry name" value="IMMUNOGLOBULIN LIGHT CHAIN"/>
    <property type="match status" value="1"/>
</dbReference>